<feature type="signal peptide" evidence="4">
    <location>
        <begin position="1"/>
        <end position="26"/>
    </location>
</feature>
<evidence type="ECO:0000313" key="5">
    <source>
        <dbReference type="EMBL" id="MYM87418.1"/>
    </source>
</evidence>
<accession>A0A845G3W5</accession>
<protein>
    <submittedName>
        <fullName evidence="5">HlyD family efflux transporter periplasmic adaptor subunit</fullName>
    </submittedName>
</protein>
<sequence>MKLHLKRSTIAVLCAVPLLAAGIAAAVSSGGPAASSATATRDNAGAMPAPAPAARPVLLTGEVEALDTQTIVVPPSNSSPLVLRNFVAEGTQVKAGDLVLRIETGGAANIDRLKTELDRTIARVERDTATLEAGAIDTEKALISAEAALAKAKVDAALPRLQIAALNYDRNQAELDRATRDLAVKLEARDNYRQSVLRRREDGELEVKKMQINLAFQTVQLKQSEVRAARDGVVVHGYSPWKGERFEEGSSAWPGNAAGVVQGDGRMAVTAWVLEADRPYLSEGQELGLRFDALPGAALTGKIQSITSAPEARASWGSGRYFRVKIALPEGHGLPLVAGMSVFAEPRAAGAAANAAHQPAVATEPPAIEGEIASRQALPVSPPSIPYVWQYKLASIAPEGSLVNAGQPIAQFESGEVTTQLMQQQGQLREKQRALEKLQLDQAEADRASELAVAEAQSNAEKAERKASQPKELIRRVDYDKLVIERTEKTALARLTVEQRAVQIRARRAELTGLQAEVADLQQQVAALTKGQAAMTVLAPRKGLVMYRTTFSGEKVTVGSQVWMGLSVATLADPDQLYVNATIPEAQASNVRIGQQARVTVPGTNQALSAHVVALGRAFHGKSTAQSTIVRDLELQFDGAPAGLKPGAAVQAVLVADAHGKERKQ</sequence>
<evidence type="ECO:0000256" key="1">
    <source>
        <dbReference type="ARBA" id="ARBA00004196"/>
    </source>
</evidence>
<dbReference type="InterPro" id="IPR050465">
    <property type="entry name" value="UPF0194_transport"/>
</dbReference>
<dbReference type="PANTHER" id="PTHR32347:SF23">
    <property type="entry name" value="BLL5650 PROTEIN"/>
    <property type="match status" value="1"/>
</dbReference>
<evidence type="ECO:0000256" key="3">
    <source>
        <dbReference type="SAM" id="Coils"/>
    </source>
</evidence>
<comment type="caution">
    <text evidence="5">The sequence shown here is derived from an EMBL/GenBank/DDBJ whole genome shotgun (WGS) entry which is preliminary data.</text>
</comment>
<dbReference type="EMBL" id="WWCW01000023">
    <property type="protein sequence ID" value="MYM87418.1"/>
    <property type="molecule type" value="Genomic_DNA"/>
</dbReference>
<feature type="chain" id="PRO_5032453119" evidence="4">
    <location>
        <begin position="27"/>
        <end position="665"/>
    </location>
</feature>
<feature type="coiled-coil region" evidence="3">
    <location>
        <begin position="421"/>
        <end position="448"/>
    </location>
</feature>
<proteinExistence type="predicted"/>
<dbReference type="Proteomes" id="UP000470302">
    <property type="component" value="Unassembled WGS sequence"/>
</dbReference>
<keyword evidence="4" id="KW-0732">Signal</keyword>
<gene>
    <name evidence="5" type="ORF">GTP91_09525</name>
</gene>
<comment type="subcellular location">
    <subcellularLocation>
        <location evidence="1">Cell envelope</location>
    </subcellularLocation>
</comment>
<evidence type="ECO:0000256" key="2">
    <source>
        <dbReference type="ARBA" id="ARBA00023054"/>
    </source>
</evidence>
<dbReference type="GO" id="GO:0030313">
    <property type="term" value="C:cell envelope"/>
    <property type="evidence" value="ECO:0007669"/>
    <property type="project" value="UniProtKB-SubCell"/>
</dbReference>
<evidence type="ECO:0000256" key="4">
    <source>
        <dbReference type="SAM" id="SignalP"/>
    </source>
</evidence>
<dbReference type="AlphaFoldDB" id="A0A845G3W5"/>
<dbReference type="PANTHER" id="PTHR32347">
    <property type="entry name" value="EFFLUX SYSTEM COMPONENT YKNX-RELATED"/>
    <property type="match status" value="1"/>
</dbReference>
<reference evidence="5 6" key="1">
    <citation type="submission" date="2020-01" db="EMBL/GenBank/DDBJ databases">
        <title>Novel species isolated from a subtropical stream in China.</title>
        <authorList>
            <person name="Lu H."/>
        </authorList>
    </citation>
    <scope>NUCLEOTIDE SEQUENCE [LARGE SCALE GENOMIC DNA]</scope>
    <source>
        <strain evidence="5 6">FT82W</strain>
    </source>
</reference>
<evidence type="ECO:0000313" key="6">
    <source>
        <dbReference type="Proteomes" id="UP000470302"/>
    </source>
</evidence>
<dbReference type="RefSeq" id="WP_161096562.1">
    <property type="nucleotide sequence ID" value="NZ_WWCW01000023.1"/>
</dbReference>
<dbReference type="Gene3D" id="2.40.30.170">
    <property type="match status" value="2"/>
</dbReference>
<keyword evidence="2 3" id="KW-0175">Coiled coil</keyword>
<organism evidence="5 6">
    <name type="scientific">Duganella vulcania</name>
    <dbReference type="NCBI Taxonomy" id="2692166"/>
    <lineage>
        <taxon>Bacteria</taxon>
        <taxon>Pseudomonadati</taxon>
        <taxon>Pseudomonadota</taxon>
        <taxon>Betaproteobacteria</taxon>
        <taxon>Burkholderiales</taxon>
        <taxon>Oxalobacteraceae</taxon>
        <taxon>Telluria group</taxon>
        <taxon>Duganella</taxon>
    </lineage>
</organism>
<feature type="coiled-coil region" evidence="3">
    <location>
        <begin position="504"/>
        <end position="531"/>
    </location>
</feature>
<name>A0A845G3W5_9BURK</name>